<name>A0A8T0IXL6_CERPU</name>
<proteinExistence type="predicted"/>
<organism evidence="1 2">
    <name type="scientific">Ceratodon purpureus</name>
    <name type="common">Fire moss</name>
    <name type="synonym">Dicranum purpureum</name>
    <dbReference type="NCBI Taxonomy" id="3225"/>
    <lineage>
        <taxon>Eukaryota</taxon>
        <taxon>Viridiplantae</taxon>
        <taxon>Streptophyta</taxon>
        <taxon>Embryophyta</taxon>
        <taxon>Bryophyta</taxon>
        <taxon>Bryophytina</taxon>
        <taxon>Bryopsida</taxon>
        <taxon>Dicranidae</taxon>
        <taxon>Pseudoditrichales</taxon>
        <taxon>Ditrichaceae</taxon>
        <taxon>Ceratodon</taxon>
    </lineage>
</organism>
<dbReference type="Proteomes" id="UP000822688">
    <property type="component" value="Chromosome 2"/>
</dbReference>
<reference evidence="1" key="1">
    <citation type="submission" date="2020-06" db="EMBL/GenBank/DDBJ databases">
        <title>WGS assembly of Ceratodon purpureus strain R40.</title>
        <authorList>
            <person name="Carey S.B."/>
            <person name="Jenkins J."/>
            <person name="Shu S."/>
            <person name="Lovell J.T."/>
            <person name="Sreedasyam A."/>
            <person name="Maumus F."/>
            <person name="Tiley G.P."/>
            <person name="Fernandez-Pozo N."/>
            <person name="Barry K."/>
            <person name="Chen C."/>
            <person name="Wang M."/>
            <person name="Lipzen A."/>
            <person name="Daum C."/>
            <person name="Saski C.A."/>
            <person name="Payton A.C."/>
            <person name="Mcbreen J.C."/>
            <person name="Conrad R.E."/>
            <person name="Kollar L.M."/>
            <person name="Olsson S."/>
            <person name="Huttunen S."/>
            <person name="Landis J.B."/>
            <person name="Wickett N.J."/>
            <person name="Johnson M.G."/>
            <person name="Rensing S.A."/>
            <person name="Grimwood J."/>
            <person name="Schmutz J."/>
            <person name="Mcdaniel S.F."/>
        </authorList>
    </citation>
    <scope>NUCLEOTIDE SEQUENCE</scope>
    <source>
        <strain evidence="1">R40</strain>
    </source>
</reference>
<keyword evidence="2" id="KW-1185">Reference proteome</keyword>
<dbReference type="EMBL" id="CM026422">
    <property type="protein sequence ID" value="KAG0588484.1"/>
    <property type="molecule type" value="Genomic_DNA"/>
</dbReference>
<gene>
    <name evidence="1" type="ORF">KC19_2G246400</name>
</gene>
<dbReference type="AlphaFoldDB" id="A0A8T0IXL6"/>
<evidence type="ECO:0000313" key="2">
    <source>
        <dbReference type="Proteomes" id="UP000822688"/>
    </source>
</evidence>
<sequence length="57" mass="6233">MHGSFLRVGCEDQLELLASVGSEEGGFNWNEGCVPEWRTGSIRIQVAEGRVGLREIG</sequence>
<protein>
    <submittedName>
        <fullName evidence="1">Uncharacterized protein</fullName>
    </submittedName>
</protein>
<evidence type="ECO:0000313" key="1">
    <source>
        <dbReference type="EMBL" id="KAG0588484.1"/>
    </source>
</evidence>
<accession>A0A8T0IXL6</accession>
<comment type="caution">
    <text evidence="1">The sequence shown here is derived from an EMBL/GenBank/DDBJ whole genome shotgun (WGS) entry which is preliminary data.</text>
</comment>